<accession>T0ZR08</accession>
<feature type="non-terminal residue" evidence="2">
    <location>
        <position position="183"/>
    </location>
</feature>
<protein>
    <submittedName>
        <fullName evidence="2">Exonuclease-like protein</fullName>
    </submittedName>
</protein>
<name>T0ZR08_9ZZZZ</name>
<evidence type="ECO:0000259" key="1">
    <source>
        <dbReference type="Pfam" id="PF12705"/>
    </source>
</evidence>
<gene>
    <name evidence="2" type="ORF">B1B_12570</name>
</gene>
<evidence type="ECO:0000313" key="2">
    <source>
        <dbReference type="EMBL" id="EQD46937.1"/>
    </source>
</evidence>
<keyword evidence="2" id="KW-0269">Exonuclease</keyword>
<proteinExistence type="predicted"/>
<comment type="caution">
    <text evidence="2">The sequence shown here is derived from an EMBL/GenBank/DDBJ whole genome shotgun (WGS) entry which is preliminary data.</text>
</comment>
<feature type="non-terminal residue" evidence="2">
    <location>
        <position position="1"/>
    </location>
</feature>
<keyword evidence="2" id="KW-0540">Nuclease</keyword>
<organism evidence="2">
    <name type="scientific">mine drainage metagenome</name>
    <dbReference type="NCBI Taxonomy" id="410659"/>
    <lineage>
        <taxon>unclassified sequences</taxon>
        <taxon>metagenomes</taxon>
        <taxon>ecological metagenomes</taxon>
    </lineage>
</organism>
<sequence length="183" mass="20728">TRPDAVGSDQLSFYQVLVEKNYPAPVESLALFDLRGGTELRVPGRSPRELLTVQERVGRVSDGIGSASFEPTPGRQCGRCEFRPLCPEFREVPAEERARLEGLVDRFVGLREDEHRLEMELRRTAEELHQSAERLGILRVPGTRAVARRHREARRSYPTEVIRPILEAEHLLDRASIPDPALV</sequence>
<dbReference type="InterPro" id="IPR038726">
    <property type="entry name" value="PDDEXK_AddAB-type"/>
</dbReference>
<reference evidence="2" key="1">
    <citation type="submission" date="2013-08" db="EMBL/GenBank/DDBJ databases">
        <authorList>
            <person name="Mendez C."/>
            <person name="Richter M."/>
            <person name="Ferrer M."/>
            <person name="Sanchez J."/>
        </authorList>
    </citation>
    <scope>NUCLEOTIDE SEQUENCE</scope>
</reference>
<dbReference type="AlphaFoldDB" id="T0ZR08"/>
<dbReference type="GO" id="GO:0004527">
    <property type="term" value="F:exonuclease activity"/>
    <property type="evidence" value="ECO:0007669"/>
    <property type="project" value="UniProtKB-KW"/>
</dbReference>
<keyword evidence="2" id="KW-0378">Hydrolase</keyword>
<reference evidence="2" key="2">
    <citation type="journal article" date="2014" name="ISME J.">
        <title>Microbial stratification in low pH oxic and suboxic macroscopic growths along an acid mine drainage.</title>
        <authorList>
            <person name="Mendez-Garcia C."/>
            <person name="Mesa V."/>
            <person name="Sprenger R.R."/>
            <person name="Richter M."/>
            <person name="Diez M.S."/>
            <person name="Solano J."/>
            <person name="Bargiela R."/>
            <person name="Golyshina O.V."/>
            <person name="Manteca A."/>
            <person name="Ramos J.L."/>
            <person name="Gallego J.R."/>
            <person name="Llorente I."/>
            <person name="Martins Dos Santos V.A."/>
            <person name="Jensen O.N."/>
            <person name="Pelaez A.I."/>
            <person name="Sanchez J."/>
            <person name="Ferrer M."/>
        </authorList>
    </citation>
    <scope>NUCLEOTIDE SEQUENCE</scope>
</reference>
<dbReference type="EMBL" id="AUZY01008238">
    <property type="protein sequence ID" value="EQD46937.1"/>
    <property type="molecule type" value="Genomic_DNA"/>
</dbReference>
<dbReference type="Pfam" id="PF12705">
    <property type="entry name" value="PDDEXK_1"/>
    <property type="match status" value="1"/>
</dbReference>
<feature type="domain" description="PD-(D/E)XK endonuclease-like" evidence="1">
    <location>
        <begin position="7"/>
        <end position="87"/>
    </location>
</feature>